<name>A0A0L0FGS3_9EUKA</name>
<dbReference type="EMBL" id="KQ243325">
    <property type="protein sequence ID" value="KNC75979.1"/>
    <property type="molecule type" value="Genomic_DNA"/>
</dbReference>
<evidence type="ECO:0000313" key="3">
    <source>
        <dbReference type="Proteomes" id="UP000054560"/>
    </source>
</evidence>
<feature type="region of interest" description="Disordered" evidence="1">
    <location>
        <begin position="26"/>
        <end position="62"/>
    </location>
</feature>
<evidence type="ECO:0000256" key="1">
    <source>
        <dbReference type="SAM" id="MobiDB-lite"/>
    </source>
</evidence>
<accession>A0A0L0FGS3</accession>
<organism evidence="2 3">
    <name type="scientific">Sphaeroforma arctica JP610</name>
    <dbReference type="NCBI Taxonomy" id="667725"/>
    <lineage>
        <taxon>Eukaryota</taxon>
        <taxon>Ichthyosporea</taxon>
        <taxon>Ichthyophonida</taxon>
        <taxon>Sphaeroforma</taxon>
    </lineage>
</organism>
<dbReference type="AlphaFoldDB" id="A0A0L0FGS3"/>
<reference evidence="2 3" key="1">
    <citation type="submission" date="2011-02" db="EMBL/GenBank/DDBJ databases">
        <title>The Genome Sequence of Sphaeroforma arctica JP610.</title>
        <authorList>
            <consortium name="The Broad Institute Genome Sequencing Platform"/>
            <person name="Russ C."/>
            <person name="Cuomo C."/>
            <person name="Young S.K."/>
            <person name="Zeng Q."/>
            <person name="Gargeya S."/>
            <person name="Alvarado L."/>
            <person name="Berlin A."/>
            <person name="Chapman S.B."/>
            <person name="Chen Z."/>
            <person name="Freedman E."/>
            <person name="Gellesch M."/>
            <person name="Goldberg J."/>
            <person name="Griggs A."/>
            <person name="Gujja S."/>
            <person name="Heilman E."/>
            <person name="Heiman D."/>
            <person name="Howarth C."/>
            <person name="Mehta T."/>
            <person name="Neiman D."/>
            <person name="Pearson M."/>
            <person name="Roberts A."/>
            <person name="Saif S."/>
            <person name="Shea T."/>
            <person name="Shenoy N."/>
            <person name="Sisk P."/>
            <person name="Stolte C."/>
            <person name="Sykes S."/>
            <person name="White J."/>
            <person name="Yandava C."/>
            <person name="Burger G."/>
            <person name="Gray M.W."/>
            <person name="Holland P.W.H."/>
            <person name="King N."/>
            <person name="Lang F.B.F."/>
            <person name="Roger A.J."/>
            <person name="Ruiz-Trillo I."/>
            <person name="Haas B."/>
            <person name="Nusbaum C."/>
            <person name="Birren B."/>
        </authorList>
    </citation>
    <scope>NUCLEOTIDE SEQUENCE [LARGE SCALE GENOMIC DNA]</scope>
    <source>
        <strain evidence="2 3">JP610</strain>
    </source>
</reference>
<gene>
    <name evidence="2" type="ORF">SARC_11509</name>
</gene>
<keyword evidence="3" id="KW-1185">Reference proteome</keyword>
<dbReference type="Proteomes" id="UP000054560">
    <property type="component" value="Unassembled WGS sequence"/>
</dbReference>
<proteinExistence type="predicted"/>
<protein>
    <submittedName>
        <fullName evidence="2">Uncharacterized protein</fullName>
    </submittedName>
</protein>
<sequence>VAITAMAALSSVYNKIEGNKQRKTVADAKTTDATDSSVNTVRGIPTSTGQSEPIHQTAIDHT</sequence>
<feature type="compositionally biased region" description="Polar residues" evidence="1">
    <location>
        <begin position="45"/>
        <end position="54"/>
    </location>
</feature>
<dbReference type="GeneID" id="25912013"/>
<evidence type="ECO:0000313" key="2">
    <source>
        <dbReference type="EMBL" id="KNC75979.1"/>
    </source>
</evidence>
<feature type="non-terminal residue" evidence="2">
    <location>
        <position position="62"/>
    </location>
</feature>
<dbReference type="RefSeq" id="XP_014149881.1">
    <property type="nucleotide sequence ID" value="XM_014294406.1"/>
</dbReference>
<feature type="non-terminal residue" evidence="2">
    <location>
        <position position="1"/>
    </location>
</feature>